<dbReference type="EMBL" id="LCPW01000004">
    <property type="protein sequence ID" value="KKW06074.1"/>
    <property type="molecule type" value="Genomic_DNA"/>
</dbReference>
<protein>
    <submittedName>
        <fullName evidence="2">Uncharacterized protein</fullName>
    </submittedName>
</protein>
<name>A0A0G1YI33_9BACT</name>
<proteinExistence type="predicted"/>
<evidence type="ECO:0000256" key="1">
    <source>
        <dbReference type="SAM" id="Phobius"/>
    </source>
</evidence>
<evidence type="ECO:0000313" key="3">
    <source>
        <dbReference type="Proteomes" id="UP000034119"/>
    </source>
</evidence>
<dbReference type="STRING" id="1618342.UY40_C0004G0058"/>
<evidence type="ECO:0000313" key="2">
    <source>
        <dbReference type="EMBL" id="KKW06074.1"/>
    </source>
</evidence>
<sequence>MFLTPHVAVAVAIAAVVPNPILAIPLAFLSHFVLDMLPHWDDLGLGKLRERTVRIPAHAARLVVMDGLLAVSFAFFFIYFSFPDWGMALNIGACALAALLPDAYYIPLAFFGKRWGFILWVVRVQSKLQEKAKAPRAFGVFTQIFAIASGFLIAFQQILVRLPQTWQIL</sequence>
<feature type="transmembrane region" description="Helical" evidence="1">
    <location>
        <begin position="88"/>
        <end position="111"/>
    </location>
</feature>
<organism evidence="2 3">
    <name type="scientific">candidate division CPR1 bacterium GW2011_GWC1_49_13</name>
    <dbReference type="NCBI Taxonomy" id="1618342"/>
    <lineage>
        <taxon>Bacteria</taxon>
        <taxon>candidate division CPR1</taxon>
    </lineage>
</organism>
<gene>
    <name evidence="2" type="ORF">UY40_C0004G0058</name>
</gene>
<feature type="transmembrane region" description="Helical" evidence="1">
    <location>
        <begin position="59"/>
        <end position="82"/>
    </location>
</feature>
<comment type="caution">
    <text evidence="2">The sequence shown here is derived from an EMBL/GenBank/DDBJ whole genome shotgun (WGS) entry which is preliminary data.</text>
</comment>
<feature type="transmembrane region" description="Helical" evidence="1">
    <location>
        <begin position="137"/>
        <end position="159"/>
    </location>
</feature>
<reference evidence="2 3" key="1">
    <citation type="journal article" date="2015" name="Nature">
        <title>rRNA introns, odd ribosomes, and small enigmatic genomes across a large radiation of phyla.</title>
        <authorList>
            <person name="Brown C.T."/>
            <person name="Hug L.A."/>
            <person name="Thomas B.C."/>
            <person name="Sharon I."/>
            <person name="Castelle C.J."/>
            <person name="Singh A."/>
            <person name="Wilkins M.J."/>
            <person name="Williams K.H."/>
            <person name="Banfield J.F."/>
        </authorList>
    </citation>
    <scope>NUCLEOTIDE SEQUENCE [LARGE SCALE GENOMIC DNA]</scope>
</reference>
<keyword evidence="1" id="KW-0812">Transmembrane</keyword>
<accession>A0A0G1YI33</accession>
<dbReference type="Proteomes" id="UP000034119">
    <property type="component" value="Unassembled WGS sequence"/>
</dbReference>
<keyword evidence="1" id="KW-0472">Membrane</keyword>
<dbReference type="AlphaFoldDB" id="A0A0G1YI33"/>
<feature type="transmembrane region" description="Helical" evidence="1">
    <location>
        <begin position="6"/>
        <end position="29"/>
    </location>
</feature>
<keyword evidence="1" id="KW-1133">Transmembrane helix</keyword>